<proteinExistence type="predicted"/>
<dbReference type="Proteomes" id="UP000000763">
    <property type="component" value="Chromosome 4"/>
</dbReference>
<accession>C7J142</accession>
<dbReference type="EMBL" id="AP008210">
    <property type="protein sequence ID" value="BAH92560.1"/>
    <property type="molecule type" value="Genomic_DNA"/>
</dbReference>
<evidence type="ECO:0000313" key="2">
    <source>
        <dbReference type="Proteomes" id="UP000000763"/>
    </source>
</evidence>
<dbReference type="KEGG" id="dosa:Os04g0278500"/>
<organism evidence="1 2">
    <name type="scientific">Oryza sativa subsp. japonica</name>
    <name type="common">Rice</name>
    <dbReference type="NCBI Taxonomy" id="39947"/>
    <lineage>
        <taxon>Eukaryota</taxon>
        <taxon>Viridiplantae</taxon>
        <taxon>Streptophyta</taxon>
        <taxon>Embryophyta</taxon>
        <taxon>Tracheophyta</taxon>
        <taxon>Spermatophyta</taxon>
        <taxon>Magnoliopsida</taxon>
        <taxon>Liliopsida</taxon>
        <taxon>Poales</taxon>
        <taxon>Poaceae</taxon>
        <taxon>BOP clade</taxon>
        <taxon>Oryzoideae</taxon>
        <taxon>Oryzeae</taxon>
        <taxon>Oryzinae</taxon>
        <taxon>Oryza</taxon>
        <taxon>Oryza sativa</taxon>
    </lineage>
</organism>
<protein>
    <submittedName>
        <fullName evidence="1">Os04g0278500 protein</fullName>
    </submittedName>
</protein>
<sequence length="63" mass="6931">MGRIWVTTCGVTPVTAEGTTAPIKLSAPLQQSLDSMELLEKLESITQRMEAIDEKDGKARRLD</sequence>
<reference evidence="1 2" key="1">
    <citation type="journal article" date="2005" name="Nature">
        <title>The map-based sequence of the rice genome.</title>
        <authorList>
            <consortium name="International rice genome sequencing project (IRGSP)"/>
            <person name="Matsumoto T."/>
            <person name="Wu J."/>
            <person name="Kanamori H."/>
            <person name="Katayose Y."/>
            <person name="Fujisawa M."/>
            <person name="Namiki N."/>
            <person name="Mizuno H."/>
            <person name="Yamamoto K."/>
            <person name="Antonio B.A."/>
            <person name="Baba T."/>
            <person name="Sakata K."/>
            <person name="Nagamura Y."/>
            <person name="Aoki H."/>
            <person name="Arikawa K."/>
            <person name="Arita K."/>
            <person name="Bito T."/>
            <person name="Chiden Y."/>
            <person name="Fujitsuka N."/>
            <person name="Fukunaka R."/>
            <person name="Hamada M."/>
            <person name="Harada C."/>
            <person name="Hayashi A."/>
            <person name="Hijishita S."/>
            <person name="Honda M."/>
            <person name="Hosokawa S."/>
            <person name="Ichikawa Y."/>
            <person name="Idonuma A."/>
            <person name="Iijima M."/>
            <person name="Ikeda M."/>
            <person name="Ikeno M."/>
            <person name="Ito K."/>
            <person name="Ito S."/>
            <person name="Ito T."/>
            <person name="Ito Y."/>
            <person name="Ito Y."/>
            <person name="Iwabuchi A."/>
            <person name="Kamiya K."/>
            <person name="Karasawa W."/>
            <person name="Kurita K."/>
            <person name="Katagiri S."/>
            <person name="Kikuta A."/>
            <person name="Kobayashi H."/>
            <person name="Kobayashi N."/>
            <person name="Machita K."/>
            <person name="Maehara T."/>
            <person name="Masukawa M."/>
            <person name="Mizubayashi T."/>
            <person name="Mukai Y."/>
            <person name="Nagasaki H."/>
            <person name="Nagata Y."/>
            <person name="Naito S."/>
            <person name="Nakashima M."/>
            <person name="Nakama Y."/>
            <person name="Nakamichi Y."/>
            <person name="Nakamura M."/>
            <person name="Meguro A."/>
            <person name="Negishi M."/>
            <person name="Ohta I."/>
            <person name="Ohta T."/>
            <person name="Okamoto M."/>
            <person name="Ono N."/>
            <person name="Saji S."/>
            <person name="Sakaguchi M."/>
            <person name="Sakai K."/>
            <person name="Shibata M."/>
            <person name="Shimokawa T."/>
            <person name="Song J."/>
            <person name="Takazaki Y."/>
            <person name="Terasawa K."/>
            <person name="Tsugane M."/>
            <person name="Tsuji K."/>
            <person name="Ueda S."/>
            <person name="Waki K."/>
            <person name="Yamagata H."/>
            <person name="Yamamoto M."/>
            <person name="Yamamoto S."/>
            <person name="Yamane H."/>
            <person name="Yoshiki S."/>
            <person name="Yoshihara R."/>
            <person name="Yukawa K."/>
            <person name="Zhong H."/>
            <person name="Yano M."/>
            <person name="Yuan Q."/>
            <person name="Ouyang S."/>
            <person name="Liu J."/>
            <person name="Jones K.M."/>
            <person name="Gansberger K."/>
            <person name="Moffat K."/>
            <person name="Hill J."/>
            <person name="Bera J."/>
            <person name="Fadrosh D."/>
            <person name="Jin S."/>
            <person name="Johri S."/>
            <person name="Kim M."/>
            <person name="Overton L."/>
            <person name="Reardon M."/>
            <person name="Tsitrin T."/>
            <person name="Vuong H."/>
            <person name="Weaver B."/>
            <person name="Ciecko A."/>
            <person name="Tallon L."/>
            <person name="Jackson J."/>
            <person name="Pai G."/>
            <person name="Aken S.V."/>
            <person name="Utterback T."/>
            <person name="Reidmuller S."/>
            <person name="Feldblyum T."/>
            <person name="Hsiao J."/>
            <person name="Zismann V."/>
            <person name="Iobst S."/>
            <person name="de Vazeille A.R."/>
            <person name="Buell C.R."/>
            <person name="Ying K."/>
            <person name="Li Y."/>
            <person name="Lu T."/>
            <person name="Huang Y."/>
            <person name="Zhao Q."/>
            <person name="Feng Q."/>
            <person name="Zhang L."/>
            <person name="Zhu J."/>
            <person name="Weng Q."/>
            <person name="Mu J."/>
            <person name="Lu Y."/>
            <person name="Fan D."/>
            <person name="Liu Y."/>
            <person name="Guan J."/>
            <person name="Zhang Y."/>
            <person name="Yu S."/>
            <person name="Liu X."/>
            <person name="Zhang Y."/>
            <person name="Hong G."/>
            <person name="Han B."/>
            <person name="Choisne N."/>
            <person name="Demange N."/>
            <person name="Orjeda G."/>
            <person name="Samain S."/>
            <person name="Cattolico L."/>
            <person name="Pelletier E."/>
            <person name="Couloux A."/>
            <person name="Segurens B."/>
            <person name="Wincker P."/>
            <person name="D'Hont A."/>
            <person name="Scarpelli C."/>
            <person name="Weissenbach J."/>
            <person name="Salanoubat M."/>
            <person name="Quetier F."/>
            <person name="Yu Y."/>
            <person name="Kim H.R."/>
            <person name="Rambo T."/>
            <person name="Currie J."/>
            <person name="Collura K."/>
            <person name="Luo M."/>
            <person name="Yang T."/>
            <person name="Ammiraju J.S.S."/>
            <person name="Engler F."/>
            <person name="Soderlund C."/>
            <person name="Wing R.A."/>
            <person name="Palmer L.E."/>
            <person name="de la Bastide M."/>
            <person name="Spiegel L."/>
            <person name="Nascimento L."/>
            <person name="Zutavern T."/>
            <person name="O'Shaughnessy A."/>
            <person name="Dike S."/>
            <person name="Dedhia N."/>
            <person name="Preston R."/>
            <person name="Balija V."/>
            <person name="McCombie W.R."/>
            <person name="Chow T."/>
            <person name="Chen H."/>
            <person name="Chung M."/>
            <person name="Chen C."/>
            <person name="Shaw J."/>
            <person name="Wu H."/>
            <person name="Hsiao K."/>
            <person name="Chao Y."/>
            <person name="Chu M."/>
            <person name="Cheng C."/>
            <person name="Hour A."/>
            <person name="Lee P."/>
            <person name="Lin S."/>
            <person name="Lin Y."/>
            <person name="Liou J."/>
            <person name="Liu S."/>
            <person name="Hsing Y."/>
            <person name="Raghuvanshi S."/>
            <person name="Mohanty A."/>
            <person name="Bharti A.K."/>
            <person name="Gaur A."/>
            <person name="Gupta V."/>
            <person name="Kumar D."/>
            <person name="Ravi V."/>
            <person name="Vij S."/>
            <person name="Kapur A."/>
            <person name="Khurana P."/>
            <person name="Khurana P."/>
            <person name="Khurana J.P."/>
            <person name="Tyagi A.K."/>
            <person name="Gaikwad K."/>
            <person name="Singh A."/>
            <person name="Dalal V."/>
            <person name="Srivastava S."/>
            <person name="Dixit A."/>
            <person name="Pal A.K."/>
            <person name="Ghazi I.A."/>
            <person name="Yadav M."/>
            <person name="Pandit A."/>
            <person name="Bhargava A."/>
            <person name="Sureshbabu K."/>
            <person name="Batra K."/>
            <person name="Sharma T.R."/>
            <person name="Mohapatra T."/>
            <person name="Singh N.K."/>
            <person name="Messing J."/>
            <person name="Nelson A.B."/>
            <person name="Fuks G."/>
            <person name="Kavchok S."/>
            <person name="Keizer G."/>
            <person name="Linton E."/>
            <person name="Llaca V."/>
            <person name="Song R."/>
            <person name="Tanyolac B."/>
            <person name="Young S."/>
            <person name="Ho-Il K."/>
            <person name="Hahn J.H."/>
            <person name="Sangsakoo G."/>
            <person name="Vanavichit A."/>
            <person name="de Mattos Luiz.A.T."/>
            <person name="Zimmer P.D."/>
            <person name="Malone G."/>
            <person name="Dellagostin O."/>
            <person name="de Oliveira A.C."/>
            <person name="Bevan M."/>
            <person name="Bancroft I."/>
            <person name="Minx P."/>
            <person name="Cordum H."/>
            <person name="Wilson R."/>
            <person name="Cheng Z."/>
            <person name="Jin W."/>
            <person name="Jiang J."/>
            <person name="Leong S.A."/>
            <person name="Iwama H."/>
            <person name="Gojobori T."/>
            <person name="Itoh T."/>
            <person name="Niimura Y."/>
            <person name="Fujii Y."/>
            <person name="Habara T."/>
            <person name="Sakai H."/>
            <person name="Sato Y."/>
            <person name="Wilson G."/>
            <person name="Kumar K."/>
            <person name="McCouch S."/>
            <person name="Juretic N."/>
            <person name="Hoen D."/>
            <person name="Wright S."/>
            <person name="Bruskiewich R."/>
            <person name="Bureau T."/>
            <person name="Miyao A."/>
            <person name="Hirochika H."/>
            <person name="Nishikawa T."/>
            <person name="Kadowaki K."/>
            <person name="Sugiura M."/>
            <person name="Burr B."/>
            <person name="Sasaki T."/>
        </authorList>
    </citation>
    <scope>NUCLEOTIDE SEQUENCE [LARGE SCALE GENOMIC DNA]</scope>
    <source>
        <strain evidence="2">cv. Nipponbare</strain>
    </source>
</reference>
<reference evidence="2" key="2">
    <citation type="journal article" date="2008" name="Nucleic Acids Res.">
        <title>The rice annotation project database (RAP-DB): 2008 update.</title>
        <authorList>
            <consortium name="The rice annotation project (RAP)"/>
        </authorList>
    </citation>
    <scope>GENOME REANNOTATION</scope>
    <source>
        <strain evidence="2">cv. Nipponbare</strain>
    </source>
</reference>
<evidence type="ECO:0000313" key="1">
    <source>
        <dbReference type="EMBL" id="BAH92560.1"/>
    </source>
</evidence>
<name>C7J142_ORYSJ</name>
<dbReference type="AlphaFoldDB" id="C7J142"/>
<gene>
    <name evidence="1" type="ordered locus">Os04g0278500</name>
</gene>